<evidence type="ECO:0000256" key="4">
    <source>
        <dbReference type="ARBA" id="ARBA00022496"/>
    </source>
</evidence>
<dbReference type="PANTHER" id="PTHR30532">
    <property type="entry name" value="IRON III DICITRATE-BINDING PERIPLASMIC PROTEIN"/>
    <property type="match status" value="1"/>
</dbReference>
<accession>A0A5B0DUZ9</accession>
<dbReference type="InterPro" id="IPR033870">
    <property type="entry name" value="FatB"/>
</dbReference>
<evidence type="ECO:0000313" key="8">
    <source>
        <dbReference type="EMBL" id="KAA0969775.1"/>
    </source>
</evidence>
<dbReference type="InterPro" id="IPR051313">
    <property type="entry name" value="Bact_iron-sidero_bind"/>
</dbReference>
<feature type="chain" id="PRO_5023023030" evidence="6">
    <location>
        <begin position="24"/>
        <end position="304"/>
    </location>
</feature>
<evidence type="ECO:0000256" key="5">
    <source>
        <dbReference type="ARBA" id="ARBA00022729"/>
    </source>
</evidence>
<proteinExistence type="inferred from homology"/>
<dbReference type="SUPFAM" id="SSF53807">
    <property type="entry name" value="Helical backbone' metal receptor"/>
    <property type="match status" value="1"/>
</dbReference>
<dbReference type="Gene3D" id="3.40.50.1980">
    <property type="entry name" value="Nitrogenase molybdenum iron protein domain"/>
    <property type="match status" value="2"/>
</dbReference>
<evidence type="ECO:0000313" key="9">
    <source>
        <dbReference type="Proteomes" id="UP000324738"/>
    </source>
</evidence>
<keyword evidence="4" id="KW-0410">Iron transport</keyword>
<dbReference type="AlphaFoldDB" id="A0A5B0DUZ9"/>
<keyword evidence="3" id="KW-0813">Transport</keyword>
<dbReference type="Pfam" id="PF01497">
    <property type="entry name" value="Peripla_BP_2"/>
    <property type="match status" value="1"/>
</dbReference>
<sequence length="304" mass="32344">MIRAFLRHAIFATALGFSSGVVAQPFEIDHPQGTTSVEPTPQTVIVTDWAAFDNLQALGVEVSGVPSSATPSYLEEHLAEDAKTFGSLQQPDIEGIVASDPDLVIVASRSRTAYPTLSGFVPTIDMTVDNENLIDGVKSNLTKLGEIFARPDRAKELIAALDAKIGEARAAASGKGTGLVIVTNGGNLGVYGPGSRVAWVYDALGVPSVLANVDDRDHGGDAISFEYLLETNPDWLFVVDRDAGVGGKGAARALLDNELIHGTNFWQNDQIIYLDPAAAYVTMHGYSGLMLLLDQIIEGYKRAS</sequence>
<dbReference type="EMBL" id="VTWH01000003">
    <property type="protein sequence ID" value="KAA0969775.1"/>
    <property type="molecule type" value="Genomic_DNA"/>
</dbReference>
<evidence type="ECO:0000256" key="2">
    <source>
        <dbReference type="ARBA" id="ARBA00008814"/>
    </source>
</evidence>
<evidence type="ECO:0000256" key="6">
    <source>
        <dbReference type="SAM" id="SignalP"/>
    </source>
</evidence>
<dbReference type="Proteomes" id="UP000324738">
    <property type="component" value="Unassembled WGS sequence"/>
</dbReference>
<evidence type="ECO:0000256" key="1">
    <source>
        <dbReference type="ARBA" id="ARBA00004196"/>
    </source>
</evidence>
<organism evidence="8 9">
    <name type="scientific">Aureimonas fodinaquatilis</name>
    <dbReference type="NCBI Taxonomy" id="2565783"/>
    <lineage>
        <taxon>Bacteria</taxon>
        <taxon>Pseudomonadati</taxon>
        <taxon>Pseudomonadota</taxon>
        <taxon>Alphaproteobacteria</taxon>
        <taxon>Hyphomicrobiales</taxon>
        <taxon>Aurantimonadaceae</taxon>
        <taxon>Aureimonas</taxon>
    </lineage>
</organism>
<dbReference type="GO" id="GO:1901678">
    <property type="term" value="P:iron coordination entity transport"/>
    <property type="evidence" value="ECO:0007669"/>
    <property type="project" value="UniProtKB-ARBA"/>
</dbReference>
<dbReference type="GO" id="GO:0030288">
    <property type="term" value="C:outer membrane-bounded periplasmic space"/>
    <property type="evidence" value="ECO:0007669"/>
    <property type="project" value="TreeGrafter"/>
</dbReference>
<keyword evidence="9" id="KW-1185">Reference proteome</keyword>
<dbReference type="InterPro" id="IPR002491">
    <property type="entry name" value="ABC_transptr_periplasmic_BD"/>
</dbReference>
<keyword evidence="4" id="KW-0408">Iron</keyword>
<gene>
    <name evidence="8" type="ORF">FPY71_14775</name>
</gene>
<feature type="signal peptide" evidence="6">
    <location>
        <begin position="1"/>
        <end position="23"/>
    </location>
</feature>
<evidence type="ECO:0000256" key="3">
    <source>
        <dbReference type="ARBA" id="ARBA00022448"/>
    </source>
</evidence>
<keyword evidence="4" id="KW-0406">Ion transport</keyword>
<keyword evidence="5 6" id="KW-0732">Signal</keyword>
<protein>
    <submittedName>
        <fullName evidence="8">ABC transporter substrate-binding protein</fullName>
    </submittedName>
</protein>
<comment type="caution">
    <text evidence="8">The sequence shown here is derived from an EMBL/GenBank/DDBJ whole genome shotgun (WGS) entry which is preliminary data.</text>
</comment>
<dbReference type="CDD" id="cd01140">
    <property type="entry name" value="FatB"/>
    <property type="match status" value="1"/>
</dbReference>
<evidence type="ECO:0000259" key="7">
    <source>
        <dbReference type="PROSITE" id="PS50983"/>
    </source>
</evidence>
<dbReference type="OrthoDB" id="63946at2"/>
<dbReference type="PANTHER" id="PTHR30532:SF28">
    <property type="entry name" value="PETROBACTIN-BINDING PROTEIN YCLQ"/>
    <property type="match status" value="1"/>
</dbReference>
<dbReference type="RefSeq" id="WP_149301059.1">
    <property type="nucleotide sequence ID" value="NZ_VTWH01000003.1"/>
</dbReference>
<feature type="domain" description="Fe/B12 periplasmic-binding" evidence="7">
    <location>
        <begin position="43"/>
        <end position="304"/>
    </location>
</feature>
<name>A0A5B0DUZ9_9HYPH</name>
<reference evidence="8 9" key="1">
    <citation type="submission" date="2019-08" db="EMBL/GenBank/DDBJ databases">
        <title>Aureimonas fodiniaquatilis sp. nov., isolated from a coal mine wastewater.</title>
        <authorList>
            <person name="Kim W."/>
        </authorList>
    </citation>
    <scope>NUCLEOTIDE SEQUENCE [LARGE SCALE GENOMIC DNA]</scope>
    <source>
        <strain evidence="8 9">CAU 1482</strain>
    </source>
</reference>
<dbReference type="PROSITE" id="PS50983">
    <property type="entry name" value="FE_B12_PBP"/>
    <property type="match status" value="1"/>
</dbReference>
<comment type="similarity">
    <text evidence="2">Belongs to the bacterial solute-binding protein 8 family.</text>
</comment>
<comment type="subcellular location">
    <subcellularLocation>
        <location evidence="1">Cell envelope</location>
    </subcellularLocation>
</comment>